<dbReference type="PANTHER" id="PTHR31385">
    <property type="entry name" value="PUTATIVE (DUF220)-RELATED"/>
    <property type="match status" value="1"/>
</dbReference>
<sequence length="59" mass="6888">ESSCSNFQEVISRKVVLDEGQRQIVEVEQAAIWRFLWWSGVLSVHVFVDQNRTNHTVKT</sequence>
<feature type="non-terminal residue" evidence="1">
    <location>
        <position position="1"/>
    </location>
</feature>
<name>C7J753_ORYSJ</name>
<accession>C7J753</accession>
<proteinExistence type="predicted"/>
<dbReference type="Proteomes" id="UP000000763">
    <property type="component" value="Chromosome 9"/>
</dbReference>
<reference evidence="1 2" key="1">
    <citation type="journal article" date="2005" name="Nature">
        <title>The map-based sequence of the rice genome.</title>
        <authorList>
            <consortium name="International rice genome sequencing project (IRGSP)"/>
            <person name="Matsumoto T."/>
            <person name="Wu J."/>
            <person name="Kanamori H."/>
            <person name="Katayose Y."/>
            <person name="Fujisawa M."/>
            <person name="Namiki N."/>
            <person name="Mizuno H."/>
            <person name="Yamamoto K."/>
            <person name="Antonio B.A."/>
            <person name="Baba T."/>
            <person name="Sakata K."/>
            <person name="Nagamura Y."/>
            <person name="Aoki H."/>
            <person name="Arikawa K."/>
            <person name="Arita K."/>
            <person name="Bito T."/>
            <person name="Chiden Y."/>
            <person name="Fujitsuka N."/>
            <person name="Fukunaka R."/>
            <person name="Hamada M."/>
            <person name="Harada C."/>
            <person name="Hayashi A."/>
            <person name="Hijishita S."/>
            <person name="Honda M."/>
            <person name="Hosokawa S."/>
            <person name="Ichikawa Y."/>
            <person name="Idonuma A."/>
            <person name="Iijima M."/>
            <person name="Ikeda M."/>
            <person name="Ikeno M."/>
            <person name="Ito K."/>
            <person name="Ito S."/>
            <person name="Ito T."/>
            <person name="Ito Y."/>
            <person name="Ito Y."/>
            <person name="Iwabuchi A."/>
            <person name="Kamiya K."/>
            <person name="Karasawa W."/>
            <person name="Kurita K."/>
            <person name="Katagiri S."/>
            <person name="Kikuta A."/>
            <person name="Kobayashi H."/>
            <person name="Kobayashi N."/>
            <person name="Machita K."/>
            <person name="Maehara T."/>
            <person name="Masukawa M."/>
            <person name="Mizubayashi T."/>
            <person name="Mukai Y."/>
            <person name="Nagasaki H."/>
            <person name="Nagata Y."/>
            <person name="Naito S."/>
            <person name="Nakashima M."/>
            <person name="Nakama Y."/>
            <person name="Nakamichi Y."/>
            <person name="Nakamura M."/>
            <person name="Meguro A."/>
            <person name="Negishi M."/>
            <person name="Ohta I."/>
            <person name="Ohta T."/>
            <person name="Okamoto M."/>
            <person name="Ono N."/>
            <person name="Saji S."/>
            <person name="Sakaguchi M."/>
            <person name="Sakai K."/>
            <person name="Shibata M."/>
            <person name="Shimokawa T."/>
            <person name="Song J."/>
            <person name="Takazaki Y."/>
            <person name="Terasawa K."/>
            <person name="Tsugane M."/>
            <person name="Tsuji K."/>
            <person name="Ueda S."/>
            <person name="Waki K."/>
            <person name="Yamagata H."/>
            <person name="Yamamoto M."/>
            <person name="Yamamoto S."/>
            <person name="Yamane H."/>
            <person name="Yoshiki S."/>
            <person name="Yoshihara R."/>
            <person name="Yukawa K."/>
            <person name="Zhong H."/>
            <person name="Yano M."/>
            <person name="Yuan Q."/>
            <person name="Ouyang S."/>
            <person name="Liu J."/>
            <person name="Jones K.M."/>
            <person name="Gansberger K."/>
            <person name="Moffat K."/>
            <person name="Hill J."/>
            <person name="Bera J."/>
            <person name="Fadrosh D."/>
            <person name="Jin S."/>
            <person name="Johri S."/>
            <person name="Kim M."/>
            <person name="Overton L."/>
            <person name="Reardon M."/>
            <person name="Tsitrin T."/>
            <person name="Vuong H."/>
            <person name="Weaver B."/>
            <person name="Ciecko A."/>
            <person name="Tallon L."/>
            <person name="Jackson J."/>
            <person name="Pai G."/>
            <person name="Aken S.V."/>
            <person name="Utterback T."/>
            <person name="Reidmuller S."/>
            <person name="Feldblyum T."/>
            <person name="Hsiao J."/>
            <person name="Zismann V."/>
            <person name="Iobst S."/>
            <person name="de Vazeille A.R."/>
            <person name="Buell C.R."/>
            <person name="Ying K."/>
            <person name="Li Y."/>
            <person name="Lu T."/>
            <person name="Huang Y."/>
            <person name="Zhao Q."/>
            <person name="Feng Q."/>
            <person name="Zhang L."/>
            <person name="Zhu J."/>
            <person name="Weng Q."/>
            <person name="Mu J."/>
            <person name="Lu Y."/>
            <person name="Fan D."/>
            <person name="Liu Y."/>
            <person name="Guan J."/>
            <person name="Zhang Y."/>
            <person name="Yu S."/>
            <person name="Liu X."/>
            <person name="Zhang Y."/>
            <person name="Hong G."/>
            <person name="Han B."/>
            <person name="Choisne N."/>
            <person name="Demange N."/>
            <person name="Orjeda G."/>
            <person name="Samain S."/>
            <person name="Cattolico L."/>
            <person name="Pelletier E."/>
            <person name="Couloux A."/>
            <person name="Segurens B."/>
            <person name="Wincker P."/>
            <person name="D'Hont A."/>
            <person name="Scarpelli C."/>
            <person name="Weissenbach J."/>
            <person name="Salanoubat M."/>
            <person name="Quetier F."/>
            <person name="Yu Y."/>
            <person name="Kim H.R."/>
            <person name="Rambo T."/>
            <person name="Currie J."/>
            <person name="Collura K."/>
            <person name="Luo M."/>
            <person name="Yang T."/>
            <person name="Ammiraju J.S.S."/>
            <person name="Engler F."/>
            <person name="Soderlund C."/>
            <person name="Wing R.A."/>
            <person name="Palmer L.E."/>
            <person name="de la Bastide M."/>
            <person name="Spiegel L."/>
            <person name="Nascimento L."/>
            <person name="Zutavern T."/>
            <person name="O'Shaughnessy A."/>
            <person name="Dike S."/>
            <person name="Dedhia N."/>
            <person name="Preston R."/>
            <person name="Balija V."/>
            <person name="McCombie W.R."/>
            <person name="Chow T."/>
            <person name="Chen H."/>
            <person name="Chung M."/>
            <person name="Chen C."/>
            <person name="Shaw J."/>
            <person name="Wu H."/>
            <person name="Hsiao K."/>
            <person name="Chao Y."/>
            <person name="Chu M."/>
            <person name="Cheng C."/>
            <person name="Hour A."/>
            <person name="Lee P."/>
            <person name="Lin S."/>
            <person name="Lin Y."/>
            <person name="Liou J."/>
            <person name="Liu S."/>
            <person name="Hsing Y."/>
            <person name="Raghuvanshi S."/>
            <person name="Mohanty A."/>
            <person name="Bharti A.K."/>
            <person name="Gaur A."/>
            <person name="Gupta V."/>
            <person name="Kumar D."/>
            <person name="Ravi V."/>
            <person name="Vij S."/>
            <person name="Kapur A."/>
            <person name="Khurana P."/>
            <person name="Khurana P."/>
            <person name="Khurana J.P."/>
            <person name="Tyagi A.K."/>
            <person name="Gaikwad K."/>
            <person name="Singh A."/>
            <person name="Dalal V."/>
            <person name="Srivastava S."/>
            <person name="Dixit A."/>
            <person name="Pal A.K."/>
            <person name="Ghazi I.A."/>
            <person name="Yadav M."/>
            <person name="Pandit A."/>
            <person name="Bhargava A."/>
            <person name="Sureshbabu K."/>
            <person name="Batra K."/>
            <person name="Sharma T.R."/>
            <person name="Mohapatra T."/>
            <person name="Singh N.K."/>
            <person name="Messing J."/>
            <person name="Nelson A.B."/>
            <person name="Fuks G."/>
            <person name="Kavchok S."/>
            <person name="Keizer G."/>
            <person name="Linton E."/>
            <person name="Llaca V."/>
            <person name="Song R."/>
            <person name="Tanyolac B."/>
            <person name="Young S."/>
            <person name="Ho-Il K."/>
            <person name="Hahn J.H."/>
            <person name="Sangsakoo G."/>
            <person name="Vanavichit A."/>
            <person name="de Mattos Luiz.A.T."/>
            <person name="Zimmer P.D."/>
            <person name="Malone G."/>
            <person name="Dellagostin O."/>
            <person name="de Oliveira A.C."/>
            <person name="Bevan M."/>
            <person name="Bancroft I."/>
            <person name="Minx P."/>
            <person name="Cordum H."/>
            <person name="Wilson R."/>
            <person name="Cheng Z."/>
            <person name="Jin W."/>
            <person name="Jiang J."/>
            <person name="Leong S.A."/>
            <person name="Iwama H."/>
            <person name="Gojobori T."/>
            <person name="Itoh T."/>
            <person name="Niimura Y."/>
            <person name="Fujii Y."/>
            <person name="Habara T."/>
            <person name="Sakai H."/>
            <person name="Sato Y."/>
            <person name="Wilson G."/>
            <person name="Kumar K."/>
            <person name="McCouch S."/>
            <person name="Juretic N."/>
            <person name="Hoen D."/>
            <person name="Wright S."/>
            <person name="Bruskiewich R."/>
            <person name="Bureau T."/>
            <person name="Miyao A."/>
            <person name="Hirochika H."/>
            <person name="Nishikawa T."/>
            <person name="Kadowaki K."/>
            <person name="Sugiura M."/>
            <person name="Burr B."/>
            <person name="Sasaki T."/>
        </authorList>
    </citation>
    <scope>NUCLEOTIDE SEQUENCE [LARGE SCALE GENOMIC DNA]</scope>
    <source>
        <strain evidence="2">cv. Nipponbare</strain>
    </source>
</reference>
<dbReference type="EMBL" id="AP008215">
    <property type="protein sequence ID" value="BAH94506.1"/>
    <property type="molecule type" value="Genomic_DNA"/>
</dbReference>
<dbReference type="AlphaFoldDB" id="C7J753"/>
<reference evidence="2" key="2">
    <citation type="journal article" date="2008" name="Nucleic Acids Res.">
        <title>The rice annotation project database (RAP-DB): 2008 update.</title>
        <authorList>
            <consortium name="The rice annotation project (RAP)"/>
        </authorList>
    </citation>
    <scope>GENOME REANNOTATION</scope>
    <source>
        <strain evidence="2">cv. Nipponbare</strain>
    </source>
</reference>
<gene>
    <name evidence="1" type="ordered locus">Os09g0327550</name>
</gene>
<dbReference type="KEGG" id="dosa:Os09g0327550"/>
<evidence type="ECO:0000313" key="2">
    <source>
        <dbReference type="Proteomes" id="UP000000763"/>
    </source>
</evidence>
<evidence type="ECO:0000313" key="1">
    <source>
        <dbReference type="EMBL" id="BAH94506.1"/>
    </source>
</evidence>
<protein>
    <submittedName>
        <fullName evidence="1">Os09g0327550 protein</fullName>
    </submittedName>
</protein>
<organism evidence="1 2">
    <name type="scientific">Oryza sativa subsp. japonica</name>
    <name type="common">Rice</name>
    <dbReference type="NCBI Taxonomy" id="39947"/>
    <lineage>
        <taxon>Eukaryota</taxon>
        <taxon>Viridiplantae</taxon>
        <taxon>Streptophyta</taxon>
        <taxon>Embryophyta</taxon>
        <taxon>Tracheophyta</taxon>
        <taxon>Spermatophyta</taxon>
        <taxon>Magnoliopsida</taxon>
        <taxon>Liliopsida</taxon>
        <taxon>Poales</taxon>
        <taxon>Poaceae</taxon>
        <taxon>BOP clade</taxon>
        <taxon>Oryzoideae</taxon>
        <taxon>Oryzeae</taxon>
        <taxon>Oryzinae</taxon>
        <taxon>Oryza</taxon>
        <taxon>Oryza sativa</taxon>
    </lineage>
</organism>
<dbReference type="PANTHER" id="PTHR31385:SF1">
    <property type="entry name" value="PUTATIVE (DUF220)-RELATED"/>
    <property type="match status" value="1"/>
</dbReference>